<proteinExistence type="predicted"/>
<organism evidence="1 2">
    <name type="scientific">Paracoccidioides lutzii (strain ATCC MYA-826 / Pb01)</name>
    <name type="common">Paracoccidioides brasiliensis</name>
    <dbReference type="NCBI Taxonomy" id="502779"/>
    <lineage>
        <taxon>Eukaryota</taxon>
        <taxon>Fungi</taxon>
        <taxon>Dikarya</taxon>
        <taxon>Ascomycota</taxon>
        <taxon>Pezizomycotina</taxon>
        <taxon>Eurotiomycetes</taxon>
        <taxon>Eurotiomycetidae</taxon>
        <taxon>Onygenales</taxon>
        <taxon>Ajellomycetaceae</taxon>
        <taxon>Paracoccidioides</taxon>
    </lineage>
</organism>
<dbReference type="OrthoDB" id="5426775at2759"/>
<sequence>MDNEKVSPASQLYHRKECATKTPLDYRGIRLYRNEPPESLMQKVMQIITQETDPLSSPSFRS</sequence>
<keyword evidence="2" id="KW-1185">Reference proteome</keyword>
<dbReference type="AlphaFoldDB" id="A0A0A2V385"/>
<gene>
    <name evidence="1" type="ORF">PAAG_12502</name>
</gene>
<accession>A0A0A2V385</accession>
<evidence type="ECO:0000313" key="1">
    <source>
        <dbReference type="EMBL" id="KGQ00837.1"/>
    </source>
</evidence>
<reference evidence="1 2" key="1">
    <citation type="journal article" date="2011" name="PLoS Genet.">
        <title>Comparative genomic analysis of human fungal pathogens causing paracoccidioidomycosis.</title>
        <authorList>
            <person name="Desjardins C.A."/>
            <person name="Champion M.D."/>
            <person name="Holder J.W."/>
            <person name="Muszewska A."/>
            <person name="Goldberg J."/>
            <person name="Bailao A.M."/>
            <person name="Brigido M.M."/>
            <person name="Ferreira M.E."/>
            <person name="Garcia A.M."/>
            <person name="Grynberg M."/>
            <person name="Gujja S."/>
            <person name="Heiman D.I."/>
            <person name="Henn M.R."/>
            <person name="Kodira C.D."/>
            <person name="Leon-Narvaez H."/>
            <person name="Longo L.V."/>
            <person name="Ma L.J."/>
            <person name="Malavazi I."/>
            <person name="Matsuo A.L."/>
            <person name="Morais F.V."/>
            <person name="Pereira M."/>
            <person name="Rodriguez-Brito S."/>
            <person name="Sakthikumar S."/>
            <person name="Salem-Izacc S.M."/>
            <person name="Sykes S.M."/>
            <person name="Teixeira M.M."/>
            <person name="Vallejo M.C."/>
            <person name="Walter M.E."/>
            <person name="Yandava C."/>
            <person name="Young S."/>
            <person name="Zeng Q."/>
            <person name="Zucker J."/>
            <person name="Felipe M.S."/>
            <person name="Goldman G.H."/>
            <person name="Haas B.J."/>
            <person name="McEwen J.G."/>
            <person name="Nino-Vega G."/>
            <person name="Puccia R."/>
            <person name="San-Blas G."/>
            <person name="Soares C.M."/>
            <person name="Birren B.W."/>
            <person name="Cuomo C.A."/>
        </authorList>
    </citation>
    <scope>NUCLEOTIDE SEQUENCE [LARGE SCALE GENOMIC DNA]</scope>
    <source>
        <strain evidence="2">ATCC MYA-826 / Pb01</strain>
    </source>
</reference>
<evidence type="ECO:0000313" key="2">
    <source>
        <dbReference type="Proteomes" id="UP000002059"/>
    </source>
</evidence>
<name>A0A0A2V385_PARBA</name>
<dbReference type="GeneID" id="9093211"/>
<dbReference type="HOGENOM" id="CLU_2904785_0_0_1"/>
<dbReference type="Proteomes" id="UP000002059">
    <property type="component" value="Partially assembled WGS sequence"/>
</dbReference>
<dbReference type="VEuPathDB" id="FungiDB:PAAG_12502"/>
<dbReference type="RefSeq" id="XP_015702413.1">
    <property type="nucleotide sequence ID" value="XM_015847981.1"/>
</dbReference>
<dbReference type="KEGG" id="pbl:PAAG_12502"/>
<protein>
    <submittedName>
        <fullName evidence="1">Uncharacterized protein</fullName>
    </submittedName>
</protein>
<dbReference type="EMBL" id="KN294020">
    <property type="protein sequence ID" value="KGQ00837.1"/>
    <property type="molecule type" value="Genomic_DNA"/>
</dbReference>